<feature type="region of interest" description="Disordered" evidence="15">
    <location>
        <begin position="66"/>
        <end position="103"/>
    </location>
</feature>
<feature type="region of interest" description="Disordered" evidence="15">
    <location>
        <begin position="396"/>
        <end position="466"/>
    </location>
</feature>
<dbReference type="PROSITE" id="PS51034">
    <property type="entry name" value="ZP_2"/>
    <property type="match status" value="1"/>
</dbReference>
<keyword evidence="7 14" id="KW-0165">Cleavage on pair of basic residues</keyword>
<keyword evidence="5 14" id="KW-0964">Secreted</keyword>
<dbReference type="GO" id="GO:0035803">
    <property type="term" value="P:egg coat formation"/>
    <property type="evidence" value="ECO:0007669"/>
    <property type="project" value="UniProtKB-UniRule"/>
</dbReference>
<evidence type="ECO:0000259" key="16">
    <source>
        <dbReference type="PROSITE" id="PS51034"/>
    </source>
</evidence>
<evidence type="ECO:0000313" key="18">
    <source>
        <dbReference type="Proteomes" id="UP000005226"/>
    </source>
</evidence>
<keyword evidence="6 14" id="KW-0272">Extracellular matrix</keyword>
<keyword evidence="18" id="KW-1185">Reference proteome</keyword>
<keyword evidence="9 14" id="KW-0732">Signal</keyword>
<comment type="similarity">
    <text evidence="2 14">Belongs to the ZP domain family. ZPC subfamily.</text>
</comment>
<dbReference type="InterPro" id="IPR055356">
    <property type="entry name" value="ZP-N"/>
</dbReference>
<reference evidence="17 18" key="1">
    <citation type="journal article" date="2011" name="Genome Biol. Evol.">
        <title>Integration of the genetic map and genome assembly of fugu facilitates insights into distinct features of genome evolution in teleosts and mammals.</title>
        <authorList>
            <person name="Kai W."/>
            <person name="Kikuchi K."/>
            <person name="Tohari S."/>
            <person name="Chew A.K."/>
            <person name="Tay A."/>
            <person name="Fujiwara A."/>
            <person name="Hosoya S."/>
            <person name="Suetake H."/>
            <person name="Naruse K."/>
            <person name="Brenner S."/>
            <person name="Suzuki Y."/>
            <person name="Venkatesh B."/>
        </authorList>
    </citation>
    <scope>NUCLEOTIDE SEQUENCE [LARGE SCALE GENOMIC DNA]</scope>
</reference>
<evidence type="ECO:0000256" key="6">
    <source>
        <dbReference type="ARBA" id="ARBA00022530"/>
    </source>
</evidence>
<dbReference type="AlphaFoldDB" id="A0A674N7T5"/>
<keyword evidence="4 14" id="KW-1003">Cell membrane</keyword>
<dbReference type="Ensembl" id="ENSTRUT00000063755.1">
    <property type="protein sequence ID" value="ENSTRUP00000068748.1"/>
    <property type="gene ID" value="ENSTRUG00000031526.1"/>
</dbReference>
<evidence type="ECO:0000256" key="4">
    <source>
        <dbReference type="ARBA" id="ARBA00022475"/>
    </source>
</evidence>
<organism evidence="17 18">
    <name type="scientific">Takifugu rubripes</name>
    <name type="common">Japanese pufferfish</name>
    <name type="synonym">Fugu rubripes</name>
    <dbReference type="NCBI Taxonomy" id="31033"/>
    <lineage>
        <taxon>Eukaryota</taxon>
        <taxon>Metazoa</taxon>
        <taxon>Chordata</taxon>
        <taxon>Craniata</taxon>
        <taxon>Vertebrata</taxon>
        <taxon>Euteleostomi</taxon>
        <taxon>Actinopterygii</taxon>
        <taxon>Neopterygii</taxon>
        <taxon>Teleostei</taxon>
        <taxon>Neoteleostei</taxon>
        <taxon>Acanthomorphata</taxon>
        <taxon>Eupercaria</taxon>
        <taxon>Tetraodontiformes</taxon>
        <taxon>Tetradontoidea</taxon>
        <taxon>Tetraodontidae</taxon>
        <taxon>Takifugu</taxon>
    </lineage>
</organism>
<dbReference type="PANTHER" id="PTHR11576:SF2">
    <property type="entry name" value="ZONA PELLUCIDA SPERM-BINDING PROTEIN 3"/>
    <property type="match status" value="1"/>
</dbReference>
<feature type="compositionally biased region" description="Polar residues" evidence="15">
    <location>
        <begin position="86"/>
        <end position="96"/>
    </location>
</feature>
<accession>A0A674N7T5</accession>
<name>A0A674N7T5_TAKRU</name>
<dbReference type="InterPro" id="IPR048290">
    <property type="entry name" value="ZP_chr"/>
</dbReference>
<keyword evidence="13" id="KW-0325">Glycoprotein</keyword>
<evidence type="ECO:0000256" key="15">
    <source>
        <dbReference type="SAM" id="MobiDB-lite"/>
    </source>
</evidence>
<evidence type="ECO:0000256" key="1">
    <source>
        <dbReference type="ARBA" id="ARBA00004498"/>
    </source>
</evidence>
<dbReference type="Ensembl" id="ENSTRUT00000075019.1">
    <property type="protein sequence ID" value="ENSTRUP00000082885.1"/>
    <property type="gene ID" value="ENSTRUG00000031526.1"/>
</dbReference>
<sequence>MIITQIPFSGACDERSSFTAAVICSRAAGNAPFPNPRMERSPQTLSFRWVVVVILVCTRTENLCASDRGPNDPRVHSAASPGHVQPVSTDAKQSPVSDPPDHPAAVVVRCHADSMELLVQADLFNRGLQVDGRHLHLGPSPAAEGSACAATPSGEAGFTIWAPLMDCGMRRSSTEEKIVYSARLSYSPEPPRVGAVLRLDAAAIPVECHYEKKYSLSGVSLRPTWIPSVSVASAENRIGFDLQLMTANWDFRRRFYSYFLGDPLYFEVSARLLHHVPLRVYVDHCVATATPDVAAPVRYDFIEHSGCLADTFLTNSSSHFLPRLNENKLRFQIDAFRFYREPDNQIFVTCYVKAVPGPAAVSSENRACSLMENRWRSVDGHDQACTSCGMSRRAAPAWTNAPQHSSAQNGREHQPPSYSPGGAHQSQGSRLMGGAHAEAGRTVQMGPITVLSPGSDSRMGTESSST</sequence>
<keyword evidence="11" id="KW-0472">Membrane</keyword>
<feature type="compositionally biased region" description="Polar residues" evidence="15">
    <location>
        <begin position="400"/>
        <end position="409"/>
    </location>
</feature>
<comment type="function">
    <text evidence="14">Component of the zona pellucida, an extracellular matrix surrounding oocytes which mediates sperm binding, induction of the acrosome reaction and prevents post-fertilization polyspermy. The zona pellucida is composed of 3 to 4 glycoproteins, ZP1, ZP2, ZP3, and ZP4. ZP3 is essential for sperm binding and zona matrix formation.</text>
</comment>
<dbReference type="Pfam" id="PF23344">
    <property type="entry name" value="ZP-N"/>
    <property type="match status" value="1"/>
</dbReference>
<evidence type="ECO:0000256" key="5">
    <source>
        <dbReference type="ARBA" id="ARBA00022525"/>
    </source>
</evidence>
<keyword evidence="8" id="KW-0812">Transmembrane</keyword>
<protein>
    <recommendedName>
        <fullName evidence="3 14">Zona pellucida sperm-binding protein 3</fullName>
    </recommendedName>
</protein>
<evidence type="ECO:0000313" key="17">
    <source>
        <dbReference type="Ensembl" id="ENSTRUP00000069231.1"/>
    </source>
</evidence>
<dbReference type="PRINTS" id="PR00023">
    <property type="entry name" value="ZPELLUCIDA"/>
</dbReference>
<keyword evidence="12 14" id="KW-1015">Disulfide bond</keyword>
<evidence type="ECO:0000256" key="8">
    <source>
        <dbReference type="ARBA" id="ARBA00022692"/>
    </source>
</evidence>
<evidence type="ECO:0000256" key="2">
    <source>
        <dbReference type="ARBA" id="ARBA00006735"/>
    </source>
</evidence>
<proteinExistence type="inferred from homology"/>
<reference evidence="17" key="2">
    <citation type="submission" date="2025-05" db="UniProtKB">
        <authorList>
            <consortium name="Ensembl"/>
        </authorList>
    </citation>
    <scope>IDENTIFICATION</scope>
</reference>
<dbReference type="Ensembl" id="ENSTRUT00000069701.1">
    <property type="protein sequence ID" value="ENSTRUP00000069231.1"/>
    <property type="gene ID" value="ENSTRUG00000031526.1"/>
</dbReference>
<dbReference type="InterPro" id="IPR055355">
    <property type="entry name" value="ZP-C"/>
</dbReference>
<dbReference type="InterPro" id="IPR001507">
    <property type="entry name" value="ZP_dom"/>
</dbReference>
<dbReference type="Gene3D" id="2.60.40.3210">
    <property type="entry name" value="Zona pellucida, ZP-N domain"/>
    <property type="match status" value="1"/>
</dbReference>
<comment type="domain">
    <text evidence="14">The ZP domain is involved in the polymerization of the ZP proteins to form the zona pellucida.</text>
</comment>
<evidence type="ECO:0000256" key="12">
    <source>
        <dbReference type="ARBA" id="ARBA00023157"/>
    </source>
</evidence>
<evidence type="ECO:0000256" key="10">
    <source>
        <dbReference type="ARBA" id="ARBA00022989"/>
    </source>
</evidence>
<evidence type="ECO:0000256" key="7">
    <source>
        <dbReference type="ARBA" id="ARBA00022685"/>
    </source>
</evidence>
<dbReference type="Ensembl" id="ENSTRUT00000066270.1">
    <property type="protein sequence ID" value="ENSTRUP00000073391.1"/>
    <property type="gene ID" value="ENSTRUG00000031526.1"/>
</dbReference>
<dbReference type="Proteomes" id="UP000005226">
    <property type="component" value="Chromosome 22"/>
</dbReference>
<dbReference type="Gene3D" id="2.60.40.4100">
    <property type="entry name" value="Zona pellucida, ZP-C domain"/>
    <property type="match status" value="1"/>
</dbReference>
<comment type="PTM">
    <text evidence="14">Proteolytically cleaved before the transmembrane segment to yield the secreted ectodomain incorporated in the zona pellucida.</text>
</comment>
<comment type="subcellular location">
    <subcellularLocation>
        <location evidence="1">Secreted</location>
        <location evidence="1">Extracellular space</location>
        <location evidence="1">Extracellular matrix</location>
    </subcellularLocation>
    <subcellularLocation>
        <location evidence="14">Zona pellucida</location>
    </subcellularLocation>
    <subcellularLocation>
        <location evidence="14">Cell membrane</location>
        <topology evidence="14">Single-pass type I membrane protein</topology>
    </subcellularLocation>
</comment>
<dbReference type="Ensembl" id="ENSTRUT00000066859.1">
    <property type="protein sequence ID" value="ENSTRUP00000062370.1"/>
    <property type="gene ID" value="ENSTRUG00000031526.1"/>
</dbReference>
<dbReference type="PANTHER" id="PTHR11576">
    <property type="entry name" value="ZONA PELLUCIDA SPERM-BINDING PROTEIN 3"/>
    <property type="match status" value="1"/>
</dbReference>
<dbReference type="SMART" id="SM00241">
    <property type="entry name" value="ZP"/>
    <property type="match status" value="1"/>
</dbReference>
<dbReference type="FunFam" id="2.60.40.4100:FF:000002">
    <property type="entry name" value="Zona pellucida sperm-binding protein 3"/>
    <property type="match status" value="1"/>
</dbReference>
<dbReference type="GO" id="GO:0035805">
    <property type="term" value="C:egg coat"/>
    <property type="evidence" value="ECO:0007669"/>
    <property type="project" value="UniProtKB-SubCell"/>
</dbReference>
<feature type="domain" description="ZP" evidence="16">
    <location>
        <begin position="109"/>
        <end position="375"/>
    </location>
</feature>
<feature type="compositionally biased region" description="Polar residues" evidence="15">
    <location>
        <begin position="452"/>
        <end position="466"/>
    </location>
</feature>
<gene>
    <name evidence="17" type="primary">LOC115247887</name>
</gene>
<dbReference type="Ensembl" id="ENSTRUT00000090577.1">
    <property type="protein sequence ID" value="ENSTRUP00000086434.1"/>
    <property type="gene ID" value="ENSTRUG00000031526.1"/>
</dbReference>
<evidence type="ECO:0000256" key="9">
    <source>
        <dbReference type="ARBA" id="ARBA00022729"/>
    </source>
</evidence>
<dbReference type="InterPro" id="IPR042235">
    <property type="entry name" value="ZP-C_dom"/>
</dbReference>
<dbReference type="OMA" id="SLHPTWV"/>
<keyword evidence="10" id="KW-1133">Transmembrane helix</keyword>
<dbReference type="Pfam" id="PF00100">
    <property type="entry name" value="Zona_pellucida"/>
    <property type="match status" value="1"/>
</dbReference>
<evidence type="ECO:0000256" key="14">
    <source>
        <dbReference type="RuleBase" id="RU367066"/>
    </source>
</evidence>
<evidence type="ECO:0000256" key="13">
    <source>
        <dbReference type="ARBA" id="ARBA00023180"/>
    </source>
</evidence>
<evidence type="ECO:0000256" key="11">
    <source>
        <dbReference type="ARBA" id="ARBA00023136"/>
    </source>
</evidence>
<dbReference type="GO" id="GO:0007339">
    <property type="term" value="P:binding of sperm to zona pellucida"/>
    <property type="evidence" value="ECO:0007669"/>
    <property type="project" value="UniProtKB-UniRule"/>
</dbReference>
<dbReference type="GO" id="GO:0035804">
    <property type="term" value="F:structural constituent of egg coat"/>
    <property type="evidence" value="ECO:0007669"/>
    <property type="project" value="UniProtKB-UniRule"/>
</dbReference>
<dbReference type="FunFam" id="2.60.40.3210:FF:000001">
    <property type="entry name" value="Zona pellucida sperm-binding protein 3"/>
    <property type="match status" value="1"/>
</dbReference>
<dbReference type="GO" id="GO:0005886">
    <property type="term" value="C:plasma membrane"/>
    <property type="evidence" value="ECO:0007669"/>
    <property type="project" value="UniProtKB-SubCell"/>
</dbReference>
<dbReference type="GeneTree" id="ENSGT01030000234567"/>
<evidence type="ECO:0000256" key="3">
    <source>
        <dbReference type="ARBA" id="ARBA00017980"/>
    </source>
</evidence>
<dbReference type="GO" id="GO:0032190">
    <property type="term" value="F:acrosin binding"/>
    <property type="evidence" value="ECO:0007669"/>
    <property type="project" value="TreeGrafter"/>
</dbReference>
<dbReference type="GO" id="GO:2000344">
    <property type="term" value="P:positive regulation of acrosome reaction"/>
    <property type="evidence" value="ECO:0007669"/>
    <property type="project" value="UniProtKB-UniRule"/>
</dbReference>